<feature type="transmembrane region" description="Helical" evidence="1">
    <location>
        <begin position="12"/>
        <end position="29"/>
    </location>
</feature>
<feature type="transmembrane region" description="Helical" evidence="1">
    <location>
        <begin position="41"/>
        <end position="62"/>
    </location>
</feature>
<accession>A0A0K2T857</accession>
<name>A0A0K2T857_LEPSM</name>
<keyword evidence="1" id="KW-0472">Membrane</keyword>
<dbReference type="AlphaFoldDB" id="A0A0K2T857"/>
<keyword evidence="1" id="KW-1133">Transmembrane helix</keyword>
<protein>
    <submittedName>
        <fullName evidence="2">Uncharacterized protein</fullName>
    </submittedName>
</protein>
<organism evidence="2">
    <name type="scientific">Lepeophtheirus salmonis</name>
    <name type="common">Salmon louse</name>
    <name type="synonym">Caligus salmonis</name>
    <dbReference type="NCBI Taxonomy" id="72036"/>
    <lineage>
        <taxon>Eukaryota</taxon>
        <taxon>Metazoa</taxon>
        <taxon>Ecdysozoa</taxon>
        <taxon>Arthropoda</taxon>
        <taxon>Crustacea</taxon>
        <taxon>Multicrustacea</taxon>
        <taxon>Hexanauplia</taxon>
        <taxon>Copepoda</taxon>
        <taxon>Siphonostomatoida</taxon>
        <taxon>Caligidae</taxon>
        <taxon>Lepeophtheirus</taxon>
    </lineage>
</organism>
<evidence type="ECO:0000256" key="1">
    <source>
        <dbReference type="SAM" id="Phobius"/>
    </source>
</evidence>
<dbReference type="EMBL" id="HACA01004614">
    <property type="protein sequence ID" value="CDW21975.1"/>
    <property type="molecule type" value="Transcribed_RNA"/>
</dbReference>
<feature type="non-terminal residue" evidence="2">
    <location>
        <position position="1"/>
    </location>
</feature>
<sequence length="66" mass="7907">SSIFSKWHFHSIFFLLDFLNYECIIYHYLALTISAVHSNVVFLFLLIIIIVTLIIPINYEFLLHNY</sequence>
<evidence type="ECO:0000313" key="2">
    <source>
        <dbReference type="EMBL" id="CDW21975.1"/>
    </source>
</evidence>
<keyword evidence="1" id="KW-0812">Transmembrane</keyword>
<proteinExistence type="predicted"/>
<reference evidence="2" key="1">
    <citation type="submission" date="2014-05" db="EMBL/GenBank/DDBJ databases">
        <authorList>
            <person name="Chronopoulou M."/>
        </authorList>
    </citation>
    <scope>NUCLEOTIDE SEQUENCE</scope>
    <source>
        <tissue evidence="2">Whole organism</tissue>
    </source>
</reference>